<dbReference type="EMBL" id="SNZP01000002">
    <property type="protein sequence ID" value="TDR82151.1"/>
    <property type="molecule type" value="Genomic_DNA"/>
</dbReference>
<dbReference type="Proteomes" id="UP000295611">
    <property type="component" value="Unassembled WGS sequence"/>
</dbReference>
<evidence type="ECO:0000259" key="1">
    <source>
        <dbReference type="Pfam" id="PF24746"/>
    </source>
</evidence>
<dbReference type="InterPro" id="IPR056111">
    <property type="entry name" value="DUF7694"/>
</dbReference>
<accession>A0A4R7BBA0</accession>
<dbReference type="AlphaFoldDB" id="A0A4R7BBA0"/>
<gene>
    <name evidence="2" type="ORF">DFP86_102265</name>
</gene>
<organism evidence="2 3">
    <name type="scientific">Paludibacterium purpuratum</name>
    <dbReference type="NCBI Taxonomy" id="1144873"/>
    <lineage>
        <taxon>Bacteria</taxon>
        <taxon>Pseudomonadati</taxon>
        <taxon>Pseudomonadota</taxon>
        <taxon>Betaproteobacteria</taxon>
        <taxon>Neisseriales</taxon>
        <taxon>Chromobacteriaceae</taxon>
        <taxon>Paludibacterium</taxon>
    </lineage>
</organism>
<dbReference type="RefSeq" id="WP_133678580.1">
    <property type="nucleotide sequence ID" value="NZ_SNZP01000002.1"/>
</dbReference>
<sequence length="133" mass="15404">MNREQRRMAQKAQHAHVAKFPERLEAVPAGQWPKARAVRPPFKVWRSRKFLVQAFMEAEAVVRLSICRTKLDGSRWEDGITWDELQEIKAEVGYADFDAVEIFPRASDVVNVANMRHLWVMPGPVSFAWRKTA</sequence>
<reference evidence="2 3" key="1">
    <citation type="submission" date="2019-03" db="EMBL/GenBank/DDBJ databases">
        <title>Genomic Encyclopedia of Type Strains, Phase III (KMG-III): the genomes of soil and plant-associated and newly described type strains.</title>
        <authorList>
            <person name="Whitman W."/>
        </authorList>
    </citation>
    <scope>NUCLEOTIDE SEQUENCE [LARGE SCALE GENOMIC DNA]</scope>
    <source>
        <strain evidence="2 3">CECT 8976</strain>
    </source>
</reference>
<protein>
    <recommendedName>
        <fullName evidence="1">DUF7694 domain-containing protein</fullName>
    </recommendedName>
</protein>
<name>A0A4R7BBA0_9NEIS</name>
<keyword evidence="3" id="KW-1185">Reference proteome</keyword>
<comment type="caution">
    <text evidence="2">The sequence shown here is derived from an EMBL/GenBank/DDBJ whole genome shotgun (WGS) entry which is preliminary data.</text>
</comment>
<evidence type="ECO:0000313" key="3">
    <source>
        <dbReference type="Proteomes" id="UP000295611"/>
    </source>
</evidence>
<dbReference type="OrthoDB" id="2087742at2"/>
<feature type="domain" description="DUF7694" evidence="1">
    <location>
        <begin position="57"/>
        <end position="122"/>
    </location>
</feature>
<evidence type="ECO:0000313" key="2">
    <source>
        <dbReference type="EMBL" id="TDR82151.1"/>
    </source>
</evidence>
<dbReference type="Pfam" id="PF24746">
    <property type="entry name" value="DUF7694"/>
    <property type="match status" value="1"/>
</dbReference>
<proteinExistence type="predicted"/>